<keyword evidence="1" id="KW-0812">Transmembrane</keyword>
<gene>
    <name evidence="2" type="ORF">SJI18_20420</name>
</gene>
<evidence type="ECO:0000313" key="2">
    <source>
        <dbReference type="EMBL" id="MEF2114657.1"/>
    </source>
</evidence>
<sequence>MKKQKLQIVVWAFIIGCILIGVYISGKEADEYSYYSAIVLTVGTVLGIVIYSLLFNWNKNKNKNKNGNVPDVDERTVILIQRYFMIALYVVLFGSAAALLILYAMGVHSIETGMLMVYLTVLFMLIGVGTIVTKRL</sequence>
<feature type="transmembrane region" description="Helical" evidence="1">
    <location>
        <begin position="7"/>
        <end position="26"/>
    </location>
</feature>
<proteinExistence type="predicted"/>
<accession>A0ABU7UTE3</accession>
<reference evidence="2 3" key="1">
    <citation type="submission" date="2023-11" db="EMBL/GenBank/DDBJ databases">
        <title>Draft genome sequence of a psychrophilic Clostridium strain from permafrost water brine.</title>
        <authorList>
            <person name="Shcherbakova V.A."/>
            <person name="Trubitsyn V.E."/>
            <person name="Zakharyuk A.G."/>
        </authorList>
    </citation>
    <scope>NUCLEOTIDE SEQUENCE [LARGE SCALE GENOMIC DNA]</scope>
    <source>
        <strain evidence="2 3">14F</strain>
    </source>
</reference>
<keyword evidence="3" id="KW-1185">Reference proteome</keyword>
<comment type="caution">
    <text evidence="2">The sequence shown here is derived from an EMBL/GenBank/DDBJ whole genome shotgun (WGS) entry which is preliminary data.</text>
</comment>
<evidence type="ECO:0000256" key="1">
    <source>
        <dbReference type="SAM" id="Phobius"/>
    </source>
</evidence>
<dbReference type="Proteomes" id="UP001498469">
    <property type="component" value="Unassembled WGS sequence"/>
</dbReference>
<evidence type="ECO:0008006" key="4">
    <source>
        <dbReference type="Google" id="ProtNLM"/>
    </source>
</evidence>
<dbReference type="PROSITE" id="PS51257">
    <property type="entry name" value="PROKAR_LIPOPROTEIN"/>
    <property type="match status" value="1"/>
</dbReference>
<protein>
    <recommendedName>
        <fullName evidence="4">DUF2178 domain-containing protein</fullName>
    </recommendedName>
</protein>
<feature type="transmembrane region" description="Helical" evidence="1">
    <location>
        <begin position="83"/>
        <end position="103"/>
    </location>
</feature>
<feature type="transmembrane region" description="Helical" evidence="1">
    <location>
        <begin position="115"/>
        <end position="133"/>
    </location>
</feature>
<dbReference type="EMBL" id="JAZHFS010000026">
    <property type="protein sequence ID" value="MEF2114657.1"/>
    <property type="molecule type" value="Genomic_DNA"/>
</dbReference>
<feature type="transmembrane region" description="Helical" evidence="1">
    <location>
        <begin position="32"/>
        <end position="55"/>
    </location>
</feature>
<keyword evidence="1" id="KW-1133">Transmembrane helix</keyword>
<name>A0ABU7UTE3_9CLOT</name>
<dbReference type="RefSeq" id="WP_216255464.1">
    <property type="nucleotide sequence ID" value="NZ_JAZHFS010000026.1"/>
</dbReference>
<organism evidence="2 3">
    <name type="scientific">Clostridium frigoriphilum</name>
    <dbReference type="NCBI Taxonomy" id="443253"/>
    <lineage>
        <taxon>Bacteria</taxon>
        <taxon>Bacillati</taxon>
        <taxon>Bacillota</taxon>
        <taxon>Clostridia</taxon>
        <taxon>Eubacteriales</taxon>
        <taxon>Clostridiaceae</taxon>
        <taxon>Clostridium</taxon>
    </lineage>
</organism>
<keyword evidence="1" id="KW-0472">Membrane</keyword>
<evidence type="ECO:0000313" key="3">
    <source>
        <dbReference type="Proteomes" id="UP001498469"/>
    </source>
</evidence>